<evidence type="ECO:0000256" key="1">
    <source>
        <dbReference type="SAM" id="MobiDB-lite"/>
    </source>
</evidence>
<evidence type="ECO:0000313" key="3">
    <source>
        <dbReference type="Proteomes" id="UP000284706"/>
    </source>
</evidence>
<feature type="compositionally biased region" description="Basic and acidic residues" evidence="1">
    <location>
        <begin position="19"/>
        <end position="29"/>
    </location>
</feature>
<proteinExistence type="predicted"/>
<protein>
    <submittedName>
        <fullName evidence="2">Uncharacterized protein</fullName>
    </submittedName>
</protein>
<organism evidence="2 3">
    <name type="scientific">Gymnopilus dilepis</name>
    <dbReference type="NCBI Taxonomy" id="231916"/>
    <lineage>
        <taxon>Eukaryota</taxon>
        <taxon>Fungi</taxon>
        <taxon>Dikarya</taxon>
        <taxon>Basidiomycota</taxon>
        <taxon>Agaricomycotina</taxon>
        <taxon>Agaricomycetes</taxon>
        <taxon>Agaricomycetidae</taxon>
        <taxon>Agaricales</taxon>
        <taxon>Agaricineae</taxon>
        <taxon>Hymenogastraceae</taxon>
        <taxon>Gymnopilus</taxon>
    </lineage>
</organism>
<reference evidence="2 3" key="1">
    <citation type="journal article" date="2018" name="Evol. Lett.">
        <title>Horizontal gene cluster transfer increased hallucinogenic mushroom diversity.</title>
        <authorList>
            <person name="Reynolds H.T."/>
            <person name="Vijayakumar V."/>
            <person name="Gluck-Thaler E."/>
            <person name="Korotkin H.B."/>
            <person name="Matheny P.B."/>
            <person name="Slot J.C."/>
        </authorList>
    </citation>
    <scope>NUCLEOTIDE SEQUENCE [LARGE SCALE GENOMIC DNA]</scope>
    <source>
        <strain evidence="2 3">SRW20</strain>
    </source>
</reference>
<name>A0A409X593_9AGAR</name>
<dbReference type="AlphaFoldDB" id="A0A409X593"/>
<evidence type="ECO:0000313" key="2">
    <source>
        <dbReference type="EMBL" id="PPQ85892.1"/>
    </source>
</evidence>
<feature type="region of interest" description="Disordered" evidence="1">
    <location>
        <begin position="1"/>
        <end position="52"/>
    </location>
</feature>
<sequence>MPMVQAPADPSTNASDAENSEHSDSEDNPRKRKRRLSEAIKDRSRKKKKKTPLDRYTQFAAWYNRTERLDVYWPTVFEHGMAWDSQNFGSLTRQDFSRKYGQYVRRRTASERPRPDD</sequence>
<dbReference type="EMBL" id="NHYE01004190">
    <property type="protein sequence ID" value="PPQ85892.1"/>
    <property type="molecule type" value="Genomic_DNA"/>
</dbReference>
<accession>A0A409X593</accession>
<dbReference type="InParanoid" id="A0A409X593"/>
<gene>
    <name evidence="2" type="ORF">CVT26_001310</name>
</gene>
<dbReference type="Proteomes" id="UP000284706">
    <property type="component" value="Unassembled WGS sequence"/>
</dbReference>
<comment type="caution">
    <text evidence="2">The sequence shown here is derived from an EMBL/GenBank/DDBJ whole genome shotgun (WGS) entry which is preliminary data.</text>
</comment>
<keyword evidence="3" id="KW-1185">Reference proteome</keyword>